<dbReference type="NCBIfam" id="NF038404">
    <property type="entry name" value="perm_prefix_2"/>
    <property type="match status" value="1"/>
</dbReference>
<dbReference type="InterPro" id="IPR003838">
    <property type="entry name" value="ABC3_permease_C"/>
</dbReference>
<feature type="transmembrane region" description="Helical" evidence="6">
    <location>
        <begin position="799"/>
        <end position="821"/>
    </location>
</feature>
<dbReference type="EMBL" id="JAUJEA010000014">
    <property type="protein sequence ID" value="MDN5205022.1"/>
    <property type="molecule type" value="Genomic_DNA"/>
</dbReference>
<dbReference type="PANTHER" id="PTHR30572">
    <property type="entry name" value="MEMBRANE COMPONENT OF TRANSPORTER-RELATED"/>
    <property type="match status" value="1"/>
</dbReference>
<gene>
    <name evidence="9" type="ORF">QQ008_26775</name>
</gene>
<protein>
    <submittedName>
        <fullName evidence="9">ABC transporter permease</fullName>
    </submittedName>
</protein>
<feature type="transmembrane region" description="Helical" evidence="6">
    <location>
        <begin position="747"/>
        <end position="769"/>
    </location>
</feature>
<evidence type="ECO:0000259" key="8">
    <source>
        <dbReference type="Pfam" id="PF12704"/>
    </source>
</evidence>
<dbReference type="InterPro" id="IPR025857">
    <property type="entry name" value="MacB_PCD"/>
</dbReference>
<comment type="caution">
    <text evidence="9">The sequence shown here is derived from an EMBL/GenBank/DDBJ whole genome shotgun (WGS) entry which is preliminary data.</text>
</comment>
<evidence type="ECO:0000256" key="3">
    <source>
        <dbReference type="ARBA" id="ARBA00022692"/>
    </source>
</evidence>
<feature type="domain" description="MacB-like periplasmic core" evidence="8">
    <location>
        <begin position="100"/>
        <end position="320"/>
    </location>
</feature>
<keyword evidence="3 6" id="KW-0812">Transmembrane</keyword>
<dbReference type="Proteomes" id="UP001172082">
    <property type="component" value="Unassembled WGS sequence"/>
</dbReference>
<evidence type="ECO:0000313" key="9">
    <source>
        <dbReference type="EMBL" id="MDN5205022.1"/>
    </source>
</evidence>
<feature type="transmembrane region" description="Helical" evidence="6">
    <location>
        <begin position="362"/>
        <end position="384"/>
    </location>
</feature>
<dbReference type="Pfam" id="PF12704">
    <property type="entry name" value="MacB_PCD"/>
    <property type="match status" value="2"/>
</dbReference>
<proteinExistence type="predicted"/>
<feature type="transmembrane region" description="Helical" evidence="6">
    <location>
        <begin position="833"/>
        <end position="856"/>
    </location>
</feature>
<evidence type="ECO:0000259" key="7">
    <source>
        <dbReference type="Pfam" id="PF02687"/>
    </source>
</evidence>
<dbReference type="InterPro" id="IPR050250">
    <property type="entry name" value="Macrolide_Exporter_MacB"/>
</dbReference>
<feature type="transmembrane region" description="Helical" evidence="6">
    <location>
        <begin position="500"/>
        <end position="524"/>
    </location>
</feature>
<keyword evidence="10" id="KW-1185">Reference proteome</keyword>
<feature type="domain" description="ABC3 transporter permease C-terminal" evidence="7">
    <location>
        <begin position="368"/>
        <end position="484"/>
    </location>
</feature>
<dbReference type="Pfam" id="PF02687">
    <property type="entry name" value="FtsX"/>
    <property type="match status" value="2"/>
</dbReference>
<feature type="transmembrane region" description="Helical" evidence="6">
    <location>
        <begin position="98"/>
        <end position="121"/>
    </location>
</feature>
<evidence type="ECO:0000256" key="2">
    <source>
        <dbReference type="ARBA" id="ARBA00022475"/>
    </source>
</evidence>
<name>A0ABT8KYL0_9BACT</name>
<sequence>MKSSDKTPTPPRFFLKFFRWFCRASFLEDIEGDLLERFEDNSKHLGIRKAKWLFAKDTILLFRPGIIKSSENYDTLNSSGMFKNYSKIAFRVFRKEKIFTGINIIGLALSLTCSLFIYLWVQNELKYNSFISDDRVCSVKSNSFYTNGNIETGSNIPAPLKTTLEEKYPVVEKAALTDWANPMIFKKETGNFQIKGIHASPEIFEIFEFSFLKGGVQRMYEHPETIAISESFAENFFGADWEKANIIGKVIYNNYNEPREITGVFANIPDHSTLRFDCVVPFELKLKARPWLQHWGNFASLMYVKIVDQIPLDEANESIRMAIIDNRPDEETTEEIFLQPFRELHLYNTYENGQVAGGRVQYVRIMSMAAVLILIIASINFMNLATARSTRRSKETGIRKTLGAFKASIRFQFLLESIFIAFFAILVAGGLVIILLPSFNELTEVNIQLNFFSAKFILISLGFSLGLGFLSGIYPAFYMASFSPTKSLKGVIKHGVNNVVIRKGLVVFQFFITIVMILGTLIIYKQLLYIQNKNIGIDKENLINVYMNDMDPAKDYLVYRDKLLRMPGIESVTTASTGLLNITNSTSDPIWDGKLENELQEFDILSTDPDFIKTSKLILKEGRNFDWSITTDTANFIINEEAAKVMRMEDPIGQDLEFWDRKGKIIGVAKDFHNHSLHTPIKPMIIRYDMPMTWLIFIRTKAGETQEALASLESLHKEFHPDREFSYRFTDDVYQWYYQSEMVVKDLALYFTIFAIIISCLGLLGLIIYSSEQRTKEIGIRKALGASVTSILQLLCKDFLLLISISLVLAIPISYFVMQHWLENFAYKTNMSWWLFAVAGAITFVISIITISGNAIRAALINPTDSLRQYE</sequence>
<dbReference type="PANTHER" id="PTHR30572:SF18">
    <property type="entry name" value="ABC-TYPE MACROLIDE FAMILY EXPORT SYSTEM PERMEASE COMPONENT 2"/>
    <property type="match status" value="1"/>
</dbReference>
<keyword evidence="2" id="KW-1003">Cell membrane</keyword>
<evidence type="ECO:0000256" key="4">
    <source>
        <dbReference type="ARBA" id="ARBA00022989"/>
    </source>
</evidence>
<evidence type="ECO:0000256" key="1">
    <source>
        <dbReference type="ARBA" id="ARBA00004651"/>
    </source>
</evidence>
<keyword evidence="4 6" id="KW-1133">Transmembrane helix</keyword>
<accession>A0ABT8KYL0</accession>
<organism evidence="9 10">
    <name type="scientific">Splendidivirga corallicola</name>
    <dbReference type="NCBI Taxonomy" id="3051826"/>
    <lineage>
        <taxon>Bacteria</taxon>
        <taxon>Pseudomonadati</taxon>
        <taxon>Bacteroidota</taxon>
        <taxon>Cytophagia</taxon>
        <taxon>Cytophagales</taxon>
        <taxon>Splendidivirgaceae</taxon>
        <taxon>Splendidivirga</taxon>
    </lineage>
</organism>
<feature type="domain" description="MacB-like periplasmic core" evidence="8">
    <location>
        <begin position="537"/>
        <end position="710"/>
    </location>
</feature>
<evidence type="ECO:0000313" key="10">
    <source>
        <dbReference type="Proteomes" id="UP001172082"/>
    </source>
</evidence>
<dbReference type="InterPro" id="IPR047699">
    <property type="entry name" value="Permease_put_prefix"/>
</dbReference>
<evidence type="ECO:0000256" key="5">
    <source>
        <dbReference type="ARBA" id="ARBA00023136"/>
    </source>
</evidence>
<keyword evidence="5 6" id="KW-0472">Membrane</keyword>
<evidence type="ECO:0000256" key="6">
    <source>
        <dbReference type="SAM" id="Phobius"/>
    </source>
</evidence>
<reference evidence="9" key="1">
    <citation type="submission" date="2023-06" db="EMBL/GenBank/DDBJ databases">
        <title>Genomic of Parafulvivirga corallium.</title>
        <authorList>
            <person name="Wang G."/>
        </authorList>
    </citation>
    <scope>NUCLEOTIDE SEQUENCE</scope>
    <source>
        <strain evidence="9">BMA10</strain>
    </source>
</reference>
<feature type="transmembrane region" description="Helical" evidence="6">
    <location>
        <begin position="413"/>
        <end position="436"/>
    </location>
</feature>
<dbReference type="RefSeq" id="WP_346755046.1">
    <property type="nucleotide sequence ID" value="NZ_JAUJEA010000014.1"/>
</dbReference>
<feature type="domain" description="ABC3 transporter permease C-terminal" evidence="7">
    <location>
        <begin position="751"/>
        <end position="858"/>
    </location>
</feature>
<comment type="subcellular location">
    <subcellularLocation>
        <location evidence="1">Cell membrane</location>
        <topology evidence="1">Multi-pass membrane protein</topology>
    </subcellularLocation>
</comment>
<feature type="transmembrane region" description="Helical" evidence="6">
    <location>
        <begin position="456"/>
        <end position="479"/>
    </location>
</feature>